<dbReference type="NCBIfam" id="TIGR00654">
    <property type="entry name" value="PhzF_family"/>
    <property type="match status" value="1"/>
</dbReference>
<name>A0A2C5YCY0_9HYPO</name>
<proteinExistence type="predicted"/>
<dbReference type="PANTHER" id="PTHR13774">
    <property type="entry name" value="PHENAZINE BIOSYNTHESIS PROTEIN"/>
    <property type="match status" value="1"/>
</dbReference>
<dbReference type="PANTHER" id="PTHR13774:SF32">
    <property type="entry name" value="ANTISENSE-ENHANCING SEQUENCE 1"/>
    <property type="match status" value="1"/>
</dbReference>
<dbReference type="GO" id="GO:0005737">
    <property type="term" value="C:cytoplasm"/>
    <property type="evidence" value="ECO:0007669"/>
    <property type="project" value="TreeGrafter"/>
</dbReference>
<accession>A0A2C5YCY0</accession>
<reference evidence="2 3" key="1">
    <citation type="submission" date="2017-06" db="EMBL/GenBank/DDBJ databases">
        <title>Ant-infecting Ophiocordyceps genomes reveal a high diversity of potential behavioral manipulation genes and a possible major role for enterotoxins.</title>
        <authorList>
            <person name="De Bekker C."/>
            <person name="Evans H.C."/>
            <person name="Brachmann A."/>
            <person name="Hughes D.P."/>
        </authorList>
    </citation>
    <scope>NUCLEOTIDE SEQUENCE [LARGE SCALE GENOMIC DNA]</scope>
    <source>
        <strain evidence="2 3">Map64</strain>
    </source>
</reference>
<dbReference type="InterPro" id="IPR003719">
    <property type="entry name" value="Phenazine_PhzF-like"/>
</dbReference>
<keyword evidence="3" id="KW-1185">Reference proteome</keyword>
<dbReference type="OrthoDB" id="75169at2759"/>
<dbReference type="GO" id="GO:0016853">
    <property type="term" value="F:isomerase activity"/>
    <property type="evidence" value="ECO:0007669"/>
    <property type="project" value="TreeGrafter"/>
</dbReference>
<evidence type="ECO:0008006" key="4">
    <source>
        <dbReference type="Google" id="ProtNLM"/>
    </source>
</evidence>
<dbReference type="STRING" id="1399860.A0A2C5YCY0"/>
<dbReference type="EMBL" id="NJET01000007">
    <property type="protein sequence ID" value="PHH66577.1"/>
    <property type="molecule type" value="Genomic_DNA"/>
</dbReference>
<dbReference type="Pfam" id="PF02567">
    <property type="entry name" value="PhzC-PhzF"/>
    <property type="match status" value="1"/>
</dbReference>
<protein>
    <recommendedName>
        <fullName evidence="4">Phenazine biosynthesis protein</fullName>
    </recommendedName>
</protein>
<evidence type="ECO:0000313" key="2">
    <source>
        <dbReference type="EMBL" id="PHH66577.1"/>
    </source>
</evidence>
<comment type="caution">
    <text evidence="2">The sequence shown here is derived from an EMBL/GenBank/DDBJ whole genome shotgun (WGS) entry which is preliminary data.</text>
</comment>
<feature type="active site" evidence="1">
    <location>
        <position position="58"/>
    </location>
</feature>
<dbReference type="Gene3D" id="3.10.310.10">
    <property type="entry name" value="Diaminopimelate Epimerase, Chain A, domain 1"/>
    <property type="match status" value="2"/>
</dbReference>
<dbReference type="AlphaFoldDB" id="A0A2C5YCY0"/>
<dbReference type="PIRSF" id="PIRSF016184">
    <property type="entry name" value="PhzC_PhzF"/>
    <property type="match status" value="1"/>
</dbReference>
<evidence type="ECO:0000313" key="3">
    <source>
        <dbReference type="Proteomes" id="UP000226192"/>
    </source>
</evidence>
<organism evidence="2 3">
    <name type="scientific">Ophiocordyceps australis</name>
    <dbReference type="NCBI Taxonomy" id="1399860"/>
    <lineage>
        <taxon>Eukaryota</taxon>
        <taxon>Fungi</taxon>
        <taxon>Dikarya</taxon>
        <taxon>Ascomycota</taxon>
        <taxon>Pezizomycotina</taxon>
        <taxon>Sordariomycetes</taxon>
        <taxon>Hypocreomycetidae</taxon>
        <taxon>Hypocreales</taxon>
        <taxon>Ophiocordycipitaceae</taxon>
        <taxon>Ophiocordyceps</taxon>
    </lineage>
</organism>
<dbReference type="Proteomes" id="UP000226192">
    <property type="component" value="Unassembled WGS sequence"/>
</dbReference>
<evidence type="ECO:0000256" key="1">
    <source>
        <dbReference type="PIRSR" id="PIRSR016184-1"/>
    </source>
</evidence>
<sequence>MPNMSQLAATELPFVTYDVFTDTRFQGNPLAIVTIPHGQPKPSHHQLQKIAREFNLSETIFIHDVPDAAQDKTRRVQIFLPDCEIALAGHPLIGAAVSLLDSDNAHQVHQLMTRAGPVDLAKLSHRTVQANIPHQVHLHSRQLRQTTLPSFHLQPDAQVCHAEAHAPVVDIVSGVTFILTPLASLDALSRVSLVGGTVNHHELLDQGHGPGLIGRCYYHVTGEHKDQDGTHVISIRSRIMVSAFEDPATGAAASCLASYLSAYKNKHHNSTRRYHITQGVEMGKESHIIVDVSTNGSNIDKVKLAGTAVQVMRGHLKL</sequence>
<gene>
    <name evidence="2" type="ORF">CDD81_7052</name>
</gene>
<dbReference type="SUPFAM" id="SSF54506">
    <property type="entry name" value="Diaminopimelate epimerase-like"/>
    <property type="match status" value="1"/>
</dbReference>